<feature type="transmembrane region" description="Helical" evidence="1">
    <location>
        <begin position="84"/>
        <end position="105"/>
    </location>
</feature>
<dbReference type="AlphaFoldDB" id="A0AAD4NAJ8"/>
<protein>
    <submittedName>
        <fullName evidence="3">SNARE domain-containing protein</fullName>
    </submittedName>
</protein>
<dbReference type="PROSITE" id="PS50192">
    <property type="entry name" value="T_SNARE"/>
    <property type="match status" value="1"/>
</dbReference>
<proteinExistence type="predicted"/>
<dbReference type="GO" id="GO:0000149">
    <property type="term" value="F:SNARE binding"/>
    <property type="evidence" value="ECO:0007669"/>
    <property type="project" value="TreeGrafter"/>
</dbReference>
<dbReference type="InterPro" id="IPR045242">
    <property type="entry name" value="Syntaxin"/>
</dbReference>
<keyword evidence="4" id="KW-1185">Reference proteome</keyword>
<keyword evidence="1" id="KW-1133">Transmembrane helix</keyword>
<reference evidence="3" key="1">
    <citation type="submission" date="2022-01" db="EMBL/GenBank/DDBJ databases">
        <title>Genome Sequence Resource for Two Populations of Ditylenchus destructor, the Migratory Endoparasitic Phytonematode.</title>
        <authorList>
            <person name="Zhang H."/>
            <person name="Lin R."/>
            <person name="Xie B."/>
        </authorList>
    </citation>
    <scope>NUCLEOTIDE SEQUENCE</scope>
    <source>
        <strain evidence="3">BazhouSP</strain>
    </source>
</reference>
<organism evidence="3 4">
    <name type="scientific">Ditylenchus destructor</name>
    <dbReference type="NCBI Taxonomy" id="166010"/>
    <lineage>
        <taxon>Eukaryota</taxon>
        <taxon>Metazoa</taxon>
        <taxon>Ecdysozoa</taxon>
        <taxon>Nematoda</taxon>
        <taxon>Chromadorea</taxon>
        <taxon>Rhabditida</taxon>
        <taxon>Tylenchina</taxon>
        <taxon>Tylenchomorpha</taxon>
        <taxon>Sphaerularioidea</taxon>
        <taxon>Anguinidae</taxon>
        <taxon>Anguininae</taxon>
        <taxon>Ditylenchus</taxon>
    </lineage>
</organism>
<dbReference type="SUPFAM" id="SSF58038">
    <property type="entry name" value="SNARE fusion complex"/>
    <property type="match status" value="1"/>
</dbReference>
<dbReference type="PANTHER" id="PTHR19957">
    <property type="entry name" value="SYNTAXIN"/>
    <property type="match status" value="1"/>
</dbReference>
<name>A0AAD4NAJ8_9BILA</name>
<evidence type="ECO:0000259" key="2">
    <source>
        <dbReference type="PROSITE" id="PS50192"/>
    </source>
</evidence>
<dbReference type="GO" id="GO:0006906">
    <property type="term" value="P:vesicle fusion"/>
    <property type="evidence" value="ECO:0007669"/>
    <property type="project" value="TreeGrafter"/>
</dbReference>
<gene>
    <name evidence="3" type="ORF">DdX_05204</name>
</gene>
<dbReference type="EMBL" id="JAKKPZ010000005">
    <property type="protein sequence ID" value="KAI1720953.1"/>
    <property type="molecule type" value="Genomic_DNA"/>
</dbReference>
<sequence length="108" mass="12556">MKQQIGKISVDEVRERQQELEKLEGNITDIHKIYKDLSRIVHSNKEIVDHIEANVGHTVVFVEESHTHVNQALSYRNRARRTKLLLCSFAIIALLLIGILIYIFYAKM</sequence>
<evidence type="ECO:0000256" key="1">
    <source>
        <dbReference type="SAM" id="Phobius"/>
    </source>
</evidence>
<dbReference type="GO" id="GO:0048278">
    <property type="term" value="P:vesicle docking"/>
    <property type="evidence" value="ECO:0007669"/>
    <property type="project" value="TreeGrafter"/>
</dbReference>
<evidence type="ECO:0000313" key="4">
    <source>
        <dbReference type="Proteomes" id="UP001201812"/>
    </source>
</evidence>
<accession>A0AAD4NAJ8</accession>
<evidence type="ECO:0000313" key="3">
    <source>
        <dbReference type="EMBL" id="KAI1720953.1"/>
    </source>
</evidence>
<dbReference type="InterPro" id="IPR000727">
    <property type="entry name" value="T_SNARE_dom"/>
</dbReference>
<dbReference type="GO" id="GO:0006886">
    <property type="term" value="P:intracellular protein transport"/>
    <property type="evidence" value="ECO:0007669"/>
    <property type="project" value="TreeGrafter"/>
</dbReference>
<dbReference type="PANTHER" id="PTHR19957:SF411">
    <property type="entry name" value="LD23667P"/>
    <property type="match status" value="1"/>
</dbReference>
<dbReference type="SMART" id="SM00397">
    <property type="entry name" value="t_SNARE"/>
    <property type="match status" value="1"/>
</dbReference>
<feature type="domain" description="T-SNARE coiled-coil homology" evidence="2">
    <location>
        <begin position="10"/>
        <end position="72"/>
    </location>
</feature>
<keyword evidence="1" id="KW-0472">Membrane</keyword>
<dbReference type="GO" id="GO:0008021">
    <property type="term" value="C:synaptic vesicle"/>
    <property type="evidence" value="ECO:0007669"/>
    <property type="project" value="TreeGrafter"/>
</dbReference>
<dbReference type="Gene3D" id="1.20.5.110">
    <property type="match status" value="1"/>
</dbReference>
<dbReference type="Pfam" id="PF05739">
    <property type="entry name" value="SNARE"/>
    <property type="match status" value="1"/>
</dbReference>
<dbReference type="GO" id="GO:0031201">
    <property type="term" value="C:SNARE complex"/>
    <property type="evidence" value="ECO:0007669"/>
    <property type="project" value="TreeGrafter"/>
</dbReference>
<keyword evidence="1" id="KW-0812">Transmembrane</keyword>
<dbReference type="GO" id="GO:0005484">
    <property type="term" value="F:SNAP receptor activity"/>
    <property type="evidence" value="ECO:0007669"/>
    <property type="project" value="TreeGrafter"/>
</dbReference>
<dbReference type="Proteomes" id="UP001201812">
    <property type="component" value="Unassembled WGS sequence"/>
</dbReference>
<comment type="caution">
    <text evidence="3">The sequence shown here is derived from an EMBL/GenBank/DDBJ whole genome shotgun (WGS) entry which is preliminary data.</text>
</comment>